<evidence type="ECO:0000313" key="1">
    <source>
        <dbReference type="EMBL" id="RXH69080.1"/>
    </source>
</evidence>
<dbReference type="Proteomes" id="UP000290289">
    <property type="component" value="Chromosome 17"/>
</dbReference>
<organism evidence="1 2">
    <name type="scientific">Malus domestica</name>
    <name type="common">Apple</name>
    <name type="synonym">Pyrus malus</name>
    <dbReference type="NCBI Taxonomy" id="3750"/>
    <lineage>
        <taxon>Eukaryota</taxon>
        <taxon>Viridiplantae</taxon>
        <taxon>Streptophyta</taxon>
        <taxon>Embryophyta</taxon>
        <taxon>Tracheophyta</taxon>
        <taxon>Spermatophyta</taxon>
        <taxon>Magnoliopsida</taxon>
        <taxon>eudicotyledons</taxon>
        <taxon>Gunneridae</taxon>
        <taxon>Pentapetalae</taxon>
        <taxon>rosids</taxon>
        <taxon>fabids</taxon>
        <taxon>Rosales</taxon>
        <taxon>Rosaceae</taxon>
        <taxon>Amygdaloideae</taxon>
        <taxon>Maleae</taxon>
        <taxon>Malus</taxon>
    </lineage>
</organism>
<gene>
    <name evidence="1" type="ORF">DVH24_031413</name>
</gene>
<protein>
    <submittedName>
        <fullName evidence="1">Uncharacterized protein</fullName>
    </submittedName>
</protein>
<sequence length="93" mass="10763">MLYGIECWMVKHQDVHKMSVVEMRILRWMCGHTRNGKIKNEDIRGKLKVAKIEEKMKRNLLRLRAKGVEEDLGRLGLFGSNGRHDTKPSAAAF</sequence>
<evidence type="ECO:0000313" key="2">
    <source>
        <dbReference type="Proteomes" id="UP000290289"/>
    </source>
</evidence>
<dbReference type="EMBL" id="RDQH01000343">
    <property type="protein sequence ID" value="RXH69080.1"/>
    <property type="molecule type" value="Genomic_DNA"/>
</dbReference>
<accession>A0A498HE70</accession>
<proteinExistence type="predicted"/>
<comment type="caution">
    <text evidence="1">The sequence shown here is derived from an EMBL/GenBank/DDBJ whole genome shotgun (WGS) entry which is preliminary data.</text>
</comment>
<keyword evidence="2" id="KW-1185">Reference proteome</keyword>
<name>A0A498HE70_MALDO</name>
<reference evidence="1 2" key="1">
    <citation type="submission" date="2018-10" db="EMBL/GenBank/DDBJ databases">
        <title>A high-quality apple genome assembly.</title>
        <authorList>
            <person name="Hu J."/>
        </authorList>
    </citation>
    <scope>NUCLEOTIDE SEQUENCE [LARGE SCALE GENOMIC DNA]</scope>
    <source>
        <strain evidence="2">cv. HFTH1</strain>
        <tissue evidence="1">Young leaf</tissue>
    </source>
</reference>
<dbReference type="AlphaFoldDB" id="A0A498HE70"/>